<dbReference type="Gene3D" id="2.60.120.330">
    <property type="entry name" value="B-lactam Antibiotic, Isopenicillin N Synthase, Chain"/>
    <property type="match status" value="1"/>
</dbReference>
<evidence type="ECO:0000259" key="1">
    <source>
        <dbReference type="Pfam" id="PF05118"/>
    </source>
</evidence>
<gene>
    <name evidence="3" type="ORF">UFOVP181_225</name>
    <name evidence="2" type="ORF">UFOVP57_414</name>
</gene>
<evidence type="ECO:0000313" key="2">
    <source>
        <dbReference type="EMBL" id="CAB4126013.1"/>
    </source>
</evidence>
<name>A0A6J5KYL7_9CAUD</name>
<dbReference type="InterPro" id="IPR007803">
    <property type="entry name" value="Asp/Arg/Pro-Hydrxlase"/>
</dbReference>
<dbReference type="EMBL" id="LR796187">
    <property type="protein sequence ID" value="CAB4126013.1"/>
    <property type="molecule type" value="Genomic_DNA"/>
</dbReference>
<accession>A0A6J5KYL7</accession>
<feature type="domain" description="Aspartyl/asparaginy/proline hydroxylase" evidence="1">
    <location>
        <begin position="70"/>
        <end position="206"/>
    </location>
</feature>
<reference evidence="2" key="1">
    <citation type="submission" date="2020-04" db="EMBL/GenBank/DDBJ databases">
        <authorList>
            <person name="Chiriac C."/>
            <person name="Salcher M."/>
            <person name="Ghai R."/>
            <person name="Kavagutti S V."/>
        </authorList>
    </citation>
    <scope>NUCLEOTIDE SEQUENCE</scope>
</reference>
<evidence type="ECO:0000313" key="3">
    <source>
        <dbReference type="EMBL" id="CAB5208871.1"/>
    </source>
</evidence>
<dbReference type="EMBL" id="LR798231">
    <property type="protein sequence ID" value="CAB5208871.1"/>
    <property type="molecule type" value="Genomic_DNA"/>
</dbReference>
<dbReference type="Pfam" id="PF05118">
    <property type="entry name" value="Asp_Arg_Hydrox"/>
    <property type="match status" value="1"/>
</dbReference>
<dbReference type="SUPFAM" id="SSF51197">
    <property type="entry name" value="Clavaminate synthase-like"/>
    <property type="match status" value="1"/>
</dbReference>
<protein>
    <submittedName>
        <fullName evidence="2">Aspartyl/asparaginy/proline hydroxylase</fullName>
    </submittedName>
</protein>
<proteinExistence type="predicted"/>
<dbReference type="InterPro" id="IPR027443">
    <property type="entry name" value="IPNS-like_sf"/>
</dbReference>
<organism evidence="2">
    <name type="scientific">uncultured Caudovirales phage</name>
    <dbReference type="NCBI Taxonomy" id="2100421"/>
    <lineage>
        <taxon>Viruses</taxon>
        <taxon>Duplodnaviria</taxon>
        <taxon>Heunggongvirae</taxon>
        <taxon>Uroviricota</taxon>
        <taxon>Caudoviricetes</taxon>
        <taxon>Peduoviridae</taxon>
        <taxon>Maltschvirus</taxon>
        <taxon>Maltschvirus maltsch</taxon>
    </lineage>
</organism>
<sequence length="229" mass="26584">MIDALEAFIKESTTNQWAPSWPLPTDVFNSDWPWVPVEFDADFKKMHEECITNDHLFVGHRQKDRQHSYNHDGWAALTLHGINATATENYEQYGFASAKEANYHWTEVCELFPVTTAFIKSLNYRDYDRVRIMKLRAGGYIMPHVDGQGRIFGPLNIAINNPEGCGFYFKKWGQVPFKQGTGNFLDIGNEHIVWNNSTEDRYHIIVHGGGMGDLYNYTYNQMKTRYENK</sequence>